<comment type="caution">
    <text evidence="2">The sequence shown here is derived from an EMBL/GenBank/DDBJ whole genome shotgun (WGS) entry which is preliminary data.</text>
</comment>
<keyword evidence="1" id="KW-0472">Membrane</keyword>
<protein>
    <recommendedName>
        <fullName evidence="4">DAPG hydrolase PhiG domain-containing protein</fullName>
    </recommendedName>
</protein>
<keyword evidence="1" id="KW-0812">Transmembrane</keyword>
<gene>
    <name evidence="2" type="ORF">N7498_000009</name>
</gene>
<dbReference type="OrthoDB" id="4523404at2759"/>
<organism evidence="2 3">
    <name type="scientific">Penicillium cinerascens</name>
    <dbReference type="NCBI Taxonomy" id="70096"/>
    <lineage>
        <taxon>Eukaryota</taxon>
        <taxon>Fungi</taxon>
        <taxon>Dikarya</taxon>
        <taxon>Ascomycota</taxon>
        <taxon>Pezizomycotina</taxon>
        <taxon>Eurotiomycetes</taxon>
        <taxon>Eurotiomycetidae</taxon>
        <taxon>Eurotiales</taxon>
        <taxon>Aspergillaceae</taxon>
        <taxon>Penicillium</taxon>
    </lineage>
</organism>
<accession>A0A9W9TDV2</accession>
<name>A0A9W9TDV2_9EURO</name>
<dbReference type="RefSeq" id="XP_058312483.1">
    <property type="nucleotide sequence ID" value="XM_058447072.1"/>
</dbReference>
<evidence type="ECO:0000313" key="3">
    <source>
        <dbReference type="Proteomes" id="UP001150904"/>
    </source>
</evidence>
<keyword evidence="3" id="KW-1185">Reference proteome</keyword>
<dbReference type="EMBL" id="JAPQKR010000004">
    <property type="protein sequence ID" value="KAJ5217910.1"/>
    <property type="molecule type" value="Genomic_DNA"/>
</dbReference>
<keyword evidence="1" id="KW-1133">Transmembrane helix</keyword>
<dbReference type="GeneID" id="83174372"/>
<feature type="transmembrane region" description="Helical" evidence="1">
    <location>
        <begin position="169"/>
        <end position="190"/>
    </location>
</feature>
<evidence type="ECO:0008006" key="4">
    <source>
        <dbReference type="Google" id="ProtNLM"/>
    </source>
</evidence>
<reference evidence="2" key="1">
    <citation type="submission" date="2022-12" db="EMBL/GenBank/DDBJ databases">
        <authorList>
            <person name="Petersen C."/>
        </authorList>
    </citation>
    <scope>NUCLEOTIDE SEQUENCE</scope>
    <source>
        <strain evidence="2">IBT 15544</strain>
    </source>
</reference>
<sequence>MDRIGLREERLRARKALERAGKLPFKFVSSAKWVDIERSWTGRIHVRIEHDTVRGCTPEMIRWWFENLGQRTTWDGIGFDGPEISFYHLWHHRDHVSVIPLTGKNNKGFAVHKSSQITEQFNDHHKKIKVDVWTERLDDKEFNFVIKKIGLTGVRINHFYSGENDGSRFYVETIAGLGIPFVGWIFNWIFLPFVYSKRTAEHWIAHNVEETGRSESIIPVLYNREKEASDYLA</sequence>
<evidence type="ECO:0000256" key="1">
    <source>
        <dbReference type="SAM" id="Phobius"/>
    </source>
</evidence>
<dbReference type="Proteomes" id="UP001150904">
    <property type="component" value="Unassembled WGS sequence"/>
</dbReference>
<proteinExistence type="predicted"/>
<evidence type="ECO:0000313" key="2">
    <source>
        <dbReference type="EMBL" id="KAJ5217910.1"/>
    </source>
</evidence>
<reference evidence="2" key="2">
    <citation type="journal article" date="2023" name="IMA Fungus">
        <title>Comparative genomic study of the Penicillium genus elucidates a diverse pangenome and 15 lateral gene transfer events.</title>
        <authorList>
            <person name="Petersen C."/>
            <person name="Sorensen T."/>
            <person name="Nielsen M.R."/>
            <person name="Sondergaard T.E."/>
            <person name="Sorensen J.L."/>
            <person name="Fitzpatrick D.A."/>
            <person name="Frisvad J.C."/>
            <person name="Nielsen K.L."/>
        </authorList>
    </citation>
    <scope>NUCLEOTIDE SEQUENCE</scope>
    <source>
        <strain evidence="2">IBT 15544</strain>
    </source>
</reference>
<dbReference type="AlphaFoldDB" id="A0A9W9TDV2"/>